<comment type="caution">
    <text evidence="6">The sequence shown here is derived from an EMBL/GenBank/DDBJ whole genome shotgun (WGS) entry which is preliminary data.</text>
</comment>
<dbReference type="SUPFAM" id="SSF46785">
    <property type="entry name" value="Winged helix' DNA-binding domain"/>
    <property type="match status" value="1"/>
</dbReference>
<gene>
    <name evidence="6" type="ORF">OHT75_10600</name>
</gene>
<reference evidence="6" key="1">
    <citation type="submission" date="2022-10" db="EMBL/GenBank/DDBJ databases">
        <title>Shewanella flava sp. nov, isolated from the estuary of the Fenhe River into the Yellow River.</title>
        <authorList>
            <person name="Li Y."/>
        </authorList>
    </citation>
    <scope>NUCLEOTIDE SEQUENCE</scope>
    <source>
        <strain evidence="6">FYR11-62</strain>
    </source>
</reference>
<dbReference type="SUPFAM" id="SSF53850">
    <property type="entry name" value="Periplasmic binding protein-like II"/>
    <property type="match status" value="1"/>
</dbReference>
<dbReference type="PROSITE" id="PS50931">
    <property type="entry name" value="HTH_LYSR"/>
    <property type="match status" value="1"/>
</dbReference>
<evidence type="ECO:0000259" key="5">
    <source>
        <dbReference type="PROSITE" id="PS50931"/>
    </source>
</evidence>
<sequence length="300" mass="34270">MSRLNYHHLYYFWRIAVVGNLTQVAKDLHISQSALSAQIKQFEHNMNVDLFERKGRRLNLTIHGHRVLDYANEIFSKGEELESFLRKGCINEKQHLSIGVLTTLSRNFIESFISPLLENPQVSFSLSSQGITHLLNGLANHELDLVLTNQPINSDQTDPLWQTQLVSKQPLAIIGPSSNIIDDNFPKGYQNRRWVLPAKNTEIRSSFHALCATYQYQPDIKAEADDMAMLRLLARDSGALVVLPPVVVKDEIEQGVLAVYQHLPDLYEQFYAITAQRKFVPEVLLTLLNQHIETEQKQSK</sequence>
<dbReference type="InterPro" id="IPR005119">
    <property type="entry name" value="LysR_subst-bd"/>
</dbReference>
<evidence type="ECO:0000256" key="3">
    <source>
        <dbReference type="ARBA" id="ARBA00023125"/>
    </source>
</evidence>
<dbReference type="InterPro" id="IPR036388">
    <property type="entry name" value="WH-like_DNA-bd_sf"/>
</dbReference>
<dbReference type="Pfam" id="PF03466">
    <property type="entry name" value="LysR_substrate"/>
    <property type="match status" value="1"/>
</dbReference>
<keyword evidence="2" id="KW-0805">Transcription regulation</keyword>
<proteinExistence type="inferred from homology"/>
<dbReference type="InterPro" id="IPR036390">
    <property type="entry name" value="WH_DNA-bd_sf"/>
</dbReference>
<accession>A0ABT3IAG2</accession>
<dbReference type="PANTHER" id="PTHR30126:SF98">
    <property type="entry name" value="HTH-TYPE TRANSCRIPTIONAL ACTIVATOR BAUR"/>
    <property type="match status" value="1"/>
</dbReference>
<dbReference type="Gene3D" id="1.10.10.10">
    <property type="entry name" value="Winged helix-like DNA-binding domain superfamily/Winged helix DNA-binding domain"/>
    <property type="match status" value="1"/>
</dbReference>
<name>A0ABT3IAG2_9GAMM</name>
<dbReference type="Gene3D" id="3.40.190.10">
    <property type="entry name" value="Periplasmic binding protein-like II"/>
    <property type="match status" value="2"/>
</dbReference>
<evidence type="ECO:0000256" key="4">
    <source>
        <dbReference type="ARBA" id="ARBA00023163"/>
    </source>
</evidence>
<dbReference type="Pfam" id="PF00126">
    <property type="entry name" value="HTH_1"/>
    <property type="match status" value="1"/>
</dbReference>
<keyword evidence="4" id="KW-0804">Transcription</keyword>
<dbReference type="InterPro" id="IPR000847">
    <property type="entry name" value="LysR_HTH_N"/>
</dbReference>
<feature type="domain" description="HTH lysR-type" evidence="5">
    <location>
        <begin position="4"/>
        <end position="61"/>
    </location>
</feature>
<keyword evidence="7" id="KW-1185">Reference proteome</keyword>
<organism evidence="6 7">
    <name type="scientific">Shewanella subflava</name>
    <dbReference type="NCBI Taxonomy" id="2986476"/>
    <lineage>
        <taxon>Bacteria</taxon>
        <taxon>Pseudomonadati</taxon>
        <taxon>Pseudomonadota</taxon>
        <taxon>Gammaproteobacteria</taxon>
        <taxon>Alteromonadales</taxon>
        <taxon>Shewanellaceae</taxon>
        <taxon>Shewanella</taxon>
    </lineage>
</organism>
<evidence type="ECO:0000313" key="7">
    <source>
        <dbReference type="Proteomes" id="UP001163714"/>
    </source>
</evidence>
<keyword evidence="3" id="KW-0238">DNA-binding</keyword>
<dbReference type="PRINTS" id="PR00039">
    <property type="entry name" value="HTHLYSR"/>
</dbReference>
<evidence type="ECO:0000313" key="6">
    <source>
        <dbReference type="EMBL" id="MCW3172929.1"/>
    </source>
</evidence>
<dbReference type="PANTHER" id="PTHR30126">
    <property type="entry name" value="HTH-TYPE TRANSCRIPTIONAL REGULATOR"/>
    <property type="match status" value="1"/>
</dbReference>
<dbReference type="EMBL" id="JAPDMX010000025">
    <property type="protein sequence ID" value="MCW3172929.1"/>
    <property type="molecule type" value="Genomic_DNA"/>
</dbReference>
<comment type="similarity">
    <text evidence="1">Belongs to the LysR transcriptional regulatory family.</text>
</comment>
<dbReference type="Proteomes" id="UP001163714">
    <property type="component" value="Unassembled WGS sequence"/>
</dbReference>
<dbReference type="RefSeq" id="WP_264726448.1">
    <property type="nucleotide sequence ID" value="NZ_JAPDMX010000025.1"/>
</dbReference>
<protein>
    <submittedName>
        <fullName evidence="6">LysR family transcriptional regulator</fullName>
    </submittedName>
</protein>
<evidence type="ECO:0000256" key="1">
    <source>
        <dbReference type="ARBA" id="ARBA00009437"/>
    </source>
</evidence>
<evidence type="ECO:0000256" key="2">
    <source>
        <dbReference type="ARBA" id="ARBA00023015"/>
    </source>
</evidence>